<organism evidence="5 6">
    <name type="scientific">Apilactobacillus timberlakei</name>
    <dbReference type="NCBI Taxonomy" id="2008380"/>
    <lineage>
        <taxon>Bacteria</taxon>
        <taxon>Bacillati</taxon>
        <taxon>Bacillota</taxon>
        <taxon>Bacilli</taxon>
        <taxon>Lactobacillales</taxon>
        <taxon>Lactobacillaceae</taxon>
        <taxon>Apilactobacillus</taxon>
    </lineage>
</organism>
<protein>
    <submittedName>
        <fullName evidence="5">DNA mismatch repair protein MutH</fullName>
    </submittedName>
</protein>
<dbReference type="Gene3D" id="3.40.600.10">
    <property type="entry name" value="DNA mismatch repair MutH/Restriction endonuclease, type II"/>
    <property type="match status" value="2"/>
</dbReference>
<accession>A0ABY2YZ93</accession>
<keyword evidence="1" id="KW-0540">Nuclease</keyword>
<feature type="domain" description="DNA mismatch repair MutH/Type II restriction enzyme Sau3AI" evidence="4">
    <location>
        <begin position="58"/>
        <end position="158"/>
    </location>
</feature>
<evidence type="ECO:0000256" key="2">
    <source>
        <dbReference type="ARBA" id="ARBA00022759"/>
    </source>
</evidence>
<dbReference type="Proteomes" id="UP000767392">
    <property type="component" value="Unassembled WGS sequence"/>
</dbReference>
<dbReference type="CDD" id="cd22355">
    <property type="entry name" value="Sau3AI_C"/>
    <property type="match status" value="1"/>
</dbReference>
<dbReference type="SMART" id="SM00927">
    <property type="entry name" value="MutH"/>
    <property type="match status" value="1"/>
</dbReference>
<reference evidence="5 6" key="1">
    <citation type="submission" date="2018-08" db="EMBL/GenBank/DDBJ databases">
        <title>Comparative genomics of wild bee and flower associated Lactobacillus reveals potential adaptation to the bee host.</title>
        <authorList>
            <person name="Vuong H.Q."/>
            <person name="Mcfrederick Q.S."/>
        </authorList>
    </citation>
    <scope>NUCLEOTIDE SEQUENCE [LARGE SCALE GENOMIC DNA]</scope>
    <source>
        <strain evidence="5 6">HV_04</strain>
    </source>
</reference>
<comment type="caution">
    <text evidence="5">The sequence shown here is derived from an EMBL/GenBank/DDBJ whole genome shotgun (WGS) entry which is preliminary data.</text>
</comment>
<dbReference type="InterPro" id="IPR011335">
    <property type="entry name" value="Restrct_endonuc-II-like"/>
</dbReference>
<dbReference type="InterPro" id="IPR037057">
    <property type="entry name" value="DNA_rep_MutH/T2_RE_sf"/>
</dbReference>
<dbReference type="EMBL" id="QUAM01000001">
    <property type="protein sequence ID" value="TPR16226.1"/>
    <property type="molecule type" value="Genomic_DNA"/>
</dbReference>
<sequence>MGTFLWRYYMKFKTKDEVHNKALKIEGIKQKDLKKQLGIKIKGDKNAMGDIFESWFGKVKDSASKPDLDVSELKATPFKILKNGKVSAKERLVLNIINYVELDKENFFNSHFMNKNKVIEMAFYEYKRNVNKDEWFFNKCVTYEMEKDKNDLEIIKNDWKKIQSFIRKGKAEDLSERETNYLAACTKGKNKKSLRIQPNSKEMAKQRAFSFKTSFMTTLLRNYIFGNKKSDAIVKDASELENKSLEEIIYNKFSKYLNKTTKELIDILNIPKKNSNTIGKYNVQIVNKILGIRGKQKTNADEFEKASIVPKTIQFDSKKRNKESMSLPPFKFKDLINEKWIDEDGNPSATLNVYLSESKFLFVVFQMDSNGNNYLRGIKFFKMPSKDLNGKVKDAWKNTIQTINNGVKLEFINQSKNGIVHNNFIGAKSQKIIHVRPHTANRSYVKSENSNELPIKAQWTNKPKDFSNYFMTTQSFWLNSNYIKNATKNLLE</sequence>
<dbReference type="SUPFAM" id="SSF52980">
    <property type="entry name" value="Restriction endonuclease-like"/>
    <property type="match status" value="2"/>
</dbReference>
<evidence type="ECO:0000256" key="1">
    <source>
        <dbReference type="ARBA" id="ARBA00022722"/>
    </source>
</evidence>
<keyword evidence="6" id="KW-1185">Reference proteome</keyword>
<evidence type="ECO:0000259" key="4">
    <source>
        <dbReference type="SMART" id="SM00927"/>
    </source>
</evidence>
<evidence type="ECO:0000313" key="5">
    <source>
        <dbReference type="EMBL" id="TPR16226.1"/>
    </source>
</evidence>
<gene>
    <name evidence="5" type="ORF">DY048_01825</name>
</gene>
<keyword evidence="2" id="KW-0255">Endonuclease</keyword>
<dbReference type="NCBIfam" id="NF040973">
    <property type="entry name" value="restrict_Sau3AI"/>
    <property type="match status" value="1"/>
</dbReference>
<dbReference type="InterPro" id="IPR011337">
    <property type="entry name" value="DNA_rep_MutH/RE_typeII_Sau3AI"/>
</dbReference>
<dbReference type="Pfam" id="PF02976">
    <property type="entry name" value="MutH"/>
    <property type="match status" value="1"/>
</dbReference>
<evidence type="ECO:0000313" key="6">
    <source>
        <dbReference type="Proteomes" id="UP000767392"/>
    </source>
</evidence>
<name>A0ABY2YZ93_9LACO</name>
<keyword evidence="3" id="KW-0378">Hydrolase</keyword>
<proteinExistence type="predicted"/>
<evidence type="ECO:0000256" key="3">
    <source>
        <dbReference type="ARBA" id="ARBA00022801"/>
    </source>
</evidence>
<dbReference type="CDD" id="cd22356">
    <property type="entry name" value="Sau3AI_N-like"/>
    <property type="match status" value="1"/>
</dbReference>